<dbReference type="Gene3D" id="3.30.1370.70">
    <property type="entry name" value="Scaffold protein Nfu/NifU, N-terminal domain"/>
    <property type="match status" value="1"/>
</dbReference>
<dbReference type="EMBL" id="LANX01000001">
    <property type="protein sequence ID" value="KJV69223.1"/>
    <property type="molecule type" value="Genomic_DNA"/>
</dbReference>
<dbReference type="SUPFAM" id="SSF117916">
    <property type="entry name" value="Fe-S cluster assembly (FSCA) domain-like"/>
    <property type="match status" value="1"/>
</dbReference>
<dbReference type="Pfam" id="PF08712">
    <property type="entry name" value="Nfu_N"/>
    <property type="match status" value="1"/>
</dbReference>
<dbReference type="Gene3D" id="3.30.300.130">
    <property type="entry name" value="Fe-S cluster assembly (FSCA)"/>
    <property type="match status" value="1"/>
</dbReference>
<evidence type="ECO:0000313" key="3">
    <source>
        <dbReference type="EMBL" id="KJV69223.1"/>
    </source>
</evidence>
<organism evidence="3 4">
    <name type="scientific">Candidatus Neoehrlichia procyonis str. RAC413</name>
    <dbReference type="NCBI Taxonomy" id="1359163"/>
    <lineage>
        <taxon>Bacteria</taxon>
        <taxon>Pseudomonadati</taxon>
        <taxon>Pseudomonadota</taxon>
        <taxon>Alphaproteobacteria</taxon>
        <taxon>Rickettsiales</taxon>
        <taxon>Anaplasmataceae</taxon>
        <taxon>Candidatus Neoehrlichia</taxon>
    </lineage>
</organism>
<protein>
    <submittedName>
        <fullName evidence="3">Scaffold Nfu/NifU N terminal family protein</fullName>
    </submittedName>
</protein>
<dbReference type="AlphaFoldDB" id="A0A0F3NMD7"/>
<name>A0A0F3NMD7_9RICK</name>
<proteinExistence type="inferred from homology"/>
<dbReference type="InterPro" id="IPR014824">
    <property type="entry name" value="Nfu/NifU_N"/>
</dbReference>
<dbReference type="InterPro" id="IPR034904">
    <property type="entry name" value="FSCA_dom_sf"/>
</dbReference>
<dbReference type="InterPro" id="IPR036498">
    <property type="entry name" value="Nfu/NifU_N_sf"/>
</dbReference>
<dbReference type="SUPFAM" id="SSF110836">
    <property type="entry name" value="Hypothetical protein SAV1430"/>
    <property type="match status" value="1"/>
</dbReference>
<dbReference type="PIRSF" id="PIRSF036773">
    <property type="entry name" value="HIRIP5"/>
    <property type="match status" value="1"/>
</dbReference>
<dbReference type="GO" id="GO:0016226">
    <property type="term" value="P:iron-sulfur cluster assembly"/>
    <property type="evidence" value="ECO:0007669"/>
    <property type="project" value="InterPro"/>
</dbReference>
<accession>A0A0F3NMD7</accession>
<evidence type="ECO:0000313" key="4">
    <source>
        <dbReference type="Proteomes" id="UP000033562"/>
    </source>
</evidence>
<dbReference type="RefSeq" id="WP_045808982.1">
    <property type="nucleotide sequence ID" value="NZ_LANX01000001.1"/>
</dbReference>
<dbReference type="GO" id="GO:0005506">
    <property type="term" value="F:iron ion binding"/>
    <property type="evidence" value="ECO:0007669"/>
    <property type="project" value="InterPro"/>
</dbReference>
<feature type="domain" description="Scaffold protein Nfu/NifU N-terminal" evidence="2">
    <location>
        <begin position="3"/>
        <end position="88"/>
    </location>
</feature>
<comment type="similarity">
    <text evidence="1">Belongs to the NifU family.</text>
</comment>
<dbReference type="STRING" id="1359163.NLO413_0604"/>
<dbReference type="Pfam" id="PF01106">
    <property type="entry name" value="NifU"/>
    <property type="match status" value="1"/>
</dbReference>
<sequence length="185" mass="20591">MFIQIENTPNPNTLKFLPGVTVNSGESIEFDNENAYKSPLASSLFEIFNVKKVFFGSDFISVTKSDDIAWELLKPEILAIMLDFFSKNSLANDGENVEKELEEFFDANDLDKVTQIKELITNYIKPAVAQDGGDIKFRGYKDGVVFVKLKGACSGCPSASVTLKEGIYSMLSYYIPDIQAVEDVQ</sequence>
<dbReference type="SMART" id="SM00932">
    <property type="entry name" value="Nfu_N"/>
    <property type="match status" value="1"/>
</dbReference>
<comment type="caution">
    <text evidence="3">The sequence shown here is derived from an EMBL/GenBank/DDBJ whole genome shotgun (WGS) entry which is preliminary data.</text>
</comment>
<dbReference type="InterPro" id="IPR035433">
    <property type="entry name" value="NFU1-like"/>
</dbReference>
<evidence type="ECO:0000259" key="2">
    <source>
        <dbReference type="SMART" id="SM00932"/>
    </source>
</evidence>
<dbReference type="GO" id="GO:0051536">
    <property type="term" value="F:iron-sulfur cluster binding"/>
    <property type="evidence" value="ECO:0007669"/>
    <property type="project" value="InterPro"/>
</dbReference>
<dbReference type="InterPro" id="IPR001075">
    <property type="entry name" value="NIF_FeS_clus_asmbl_NifU_C"/>
</dbReference>
<dbReference type="OrthoDB" id="9796965at2"/>
<evidence type="ECO:0000256" key="1">
    <source>
        <dbReference type="ARBA" id="ARBA00006420"/>
    </source>
</evidence>
<keyword evidence="4" id="KW-1185">Reference proteome</keyword>
<dbReference type="PANTHER" id="PTHR11178">
    <property type="entry name" value="IRON-SULFUR CLUSTER SCAFFOLD PROTEIN NFU-RELATED"/>
    <property type="match status" value="1"/>
</dbReference>
<dbReference type="PATRIC" id="fig|1359163.3.peg.587"/>
<dbReference type="Proteomes" id="UP000033562">
    <property type="component" value="Unassembled WGS sequence"/>
</dbReference>
<dbReference type="PANTHER" id="PTHR11178:SF1">
    <property type="entry name" value="NFU1 IRON-SULFUR CLUSTER SCAFFOLD HOMOLOG, MITOCHONDRIAL"/>
    <property type="match status" value="1"/>
</dbReference>
<reference evidence="3 4" key="1">
    <citation type="submission" date="2015-02" db="EMBL/GenBank/DDBJ databases">
        <title>Genome Sequencing of Rickettsiales.</title>
        <authorList>
            <person name="Daugherty S.C."/>
            <person name="Su Q."/>
            <person name="Abolude K."/>
            <person name="Beier-Sexton M."/>
            <person name="Carlyon J.A."/>
            <person name="Carter R."/>
            <person name="Day N.P."/>
            <person name="Dumler S.J."/>
            <person name="Dyachenko V."/>
            <person name="Godinez A."/>
            <person name="Kurtti T.J."/>
            <person name="Lichay M."/>
            <person name="Mullins K.E."/>
            <person name="Ott S."/>
            <person name="Pappas-Brown V."/>
            <person name="Paris D.H."/>
            <person name="Patel P."/>
            <person name="Richards A.L."/>
            <person name="Sadzewicz L."/>
            <person name="Sears K."/>
            <person name="Seidman D."/>
            <person name="Sengamalay N."/>
            <person name="Stenos J."/>
            <person name="Tallon L.J."/>
            <person name="Vincent G."/>
            <person name="Fraser C.M."/>
            <person name="Munderloh U."/>
            <person name="Dunning-Hotopp J.C."/>
        </authorList>
    </citation>
    <scope>NUCLEOTIDE SEQUENCE [LARGE SCALE GENOMIC DNA]</scope>
    <source>
        <strain evidence="3 4">RAC413</strain>
    </source>
</reference>
<gene>
    <name evidence="3" type="ORF">NLO413_0604</name>
</gene>